<comment type="caution">
    <text evidence="1">The sequence shown here is derived from an EMBL/GenBank/DDBJ whole genome shotgun (WGS) entry which is preliminary data.</text>
</comment>
<protein>
    <submittedName>
        <fullName evidence="1">Uncharacterized protein</fullName>
    </submittedName>
</protein>
<reference evidence="1 2" key="1">
    <citation type="submission" date="2024-09" db="EMBL/GenBank/DDBJ databases">
        <title>Chromosome-scale assembly of Riccia fluitans.</title>
        <authorList>
            <person name="Paukszto L."/>
            <person name="Sawicki J."/>
            <person name="Karawczyk K."/>
            <person name="Piernik-Szablinska J."/>
            <person name="Szczecinska M."/>
            <person name="Mazdziarz M."/>
        </authorList>
    </citation>
    <scope>NUCLEOTIDE SEQUENCE [LARGE SCALE GENOMIC DNA]</scope>
    <source>
        <strain evidence="1">Rf_01</strain>
        <tissue evidence="1">Aerial parts of the thallus</tissue>
    </source>
</reference>
<evidence type="ECO:0000313" key="1">
    <source>
        <dbReference type="EMBL" id="KAL2610584.1"/>
    </source>
</evidence>
<organism evidence="1 2">
    <name type="scientific">Riccia fluitans</name>
    <dbReference type="NCBI Taxonomy" id="41844"/>
    <lineage>
        <taxon>Eukaryota</taxon>
        <taxon>Viridiplantae</taxon>
        <taxon>Streptophyta</taxon>
        <taxon>Embryophyta</taxon>
        <taxon>Marchantiophyta</taxon>
        <taxon>Marchantiopsida</taxon>
        <taxon>Marchantiidae</taxon>
        <taxon>Marchantiales</taxon>
        <taxon>Ricciaceae</taxon>
        <taxon>Riccia</taxon>
    </lineage>
</organism>
<evidence type="ECO:0000313" key="2">
    <source>
        <dbReference type="Proteomes" id="UP001605036"/>
    </source>
</evidence>
<accession>A0ABD1XNQ3</accession>
<sequence>MLERQLIENKNDREDLCSQLDHGRSRIDALEEEGRHKVVGWEVSQYKIAELEDEEKCRVPKQQEDAQRIAELQQRISFHSGAATTRSGIRKKAEISSG</sequence>
<dbReference type="EMBL" id="JBHFFA010000008">
    <property type="protein sequence ID" value="KAL2610584.1"/>
    <property type="molecule type" value="Genomic_DNA"/>
</dbReference>
<name>A0ABD1XNQ3_9MARC</name>
<gene>
    <name evidence="1" type="ORF">R1flu_029157</name>
</gene>
<proteinExistence type="predicted"/>
<dbReference type="AlphaFoldDB" id="A0ABD1XNQ3"/>
<dbReference type="Proteomes" id="UP001605036">
    <property type="component" value="Unassembled WGS sequence"/>
</dbReference>
<keyword evidence="2" id="KW-1185">Reference proteome</keyword>